<keyword evidence="7" id="KW-0808">Transferase</keyword>
<dbReference type="Proteomes" id="UP000781932">
    <property type="component" value="Unassembled WGS sequence"/>
</dbReference>
<comment type="pathway">
    <text evidence="2">Amino-acid biosynthesis; L-histidine biosynthesis; L-histidine from 5-phospho-alpha-D-ribose 1-diphosphate: step 7/9.</text>
</comment>
<evidence type="ECO:0000256" key="4">
    <source>
        <dbReference type="ARBA" id="ARBA00012748"/>
    </source>
</evidence>
<evidence type="ECO:0000256" key="8">
    <source>
        <dbReference type="ARBA" id="ARBA00022898"/>
    </source>
</evidence>
<evidence type="ECO:0000259" key="12">
    <source>
        <dbReference type="Pfam" id="PF00155"/>
    </source>
</evidence>
<evidence type="ECO:0000313" key="13">
    <source>
        <dbReference type="EMBL" id="KAF9870331.1"/>
    </source>
</evidence>
<reference evidence="13" key="2">
    <citation type="submission" date="2020-11" db="EMBL/GenBank/DDBJ databases">
        <title>Whole genome sequencing of Colletotrichum sp.</title>
        <authorList>
            <person name="Li H."/>
        </authorList>
    </citation>
    <scope>NUCLEOTIDE SEQUENCE</scope>
    <source>
        <strain evidence="13">CkLH20</strain>
    </source>
</reference>
<dbReference type="Gene3D" id="3.40.640.10">
    <property type="entry name" value="Type I PLP-dependent aspartate aminotransferase-like (Major domain)"/>
    <property type="match status" value="1"/>
</dbReference>
<dbReference type="RefSeq" id="XP_038739792.1">
    <property type="nucleotide sequence ID" value="XM_038894891.1"/>
</dbReference>
<dbReference type="GO" id="GO:0004400">
    <property type="term" value="F:histidinol-phosphate transaminase activity"/>
    <property type="evidence" value="ECO:0007669"/>
    <property type="project" value="UniProtKB-EC"/>
</dbReference>
<dbReference type="GO" id="GO:0030170">
    <property type="term" value="F:pyridoxal phosphate binding"/>
    <property type="evidence" value="ECO:0007669"/>
    <property type="project" value="InterPro"/>
</dbReference>
<dbReference type="AlphaFoldDB" id="A0A9P6LEQ1"/>
<dbReference type="EMBL" id="JAATWM020000055">
    <property type="protein sequence ID" value="KAF9870331.1"/>
    <property type="molecule type" value="Genomic_DNA"/>
</dbReference>
<comment type="cofactor">
    <cofactor evidence="1">
        <name>pyridoxal 5'-phosphate</name>
        <dbReference type="ChEBI" id="CHEBI:597326"/>
    </cofactor>
</comment>
<keyword evidence="14" id="KW-1185">Reference proteome</keyword>
<proteinExistence type="inferred from homology"/>
<dbReference type="InterPro" id="IPR004839">
    <property type="entry name" value="Aminotransferase_I/II_large"/>
</dbReference>
<dbReference type="GeneID" id="62167965"/>
<evidence type="ECO:0000256" key="2">
    <source>
        <dbReference type="ARBA" id="ARBA00005011"/>
    </source>
</evidence>
<dbReference type="PROSITE" id="PS00599">
    <property type="entry name" value="AA_TRANSFER_CLASS_2"/>
    <property type="match status" value="1"/>
</dbReference>
<feature type="domain" description="Aminotransferase class I/classII large" evidence="12">
    <location>
        <begin position="32"/>
        <end position="383"/>
    </location>
</feature>
<evidence type="ECO:0000256" key="6">
    <source>
        <dbReference type="ARBA" id="ARBA00022605"/>
    </source>
</evidence>
<dbReference type="EC" id="2.6.1.9" evidence="4"/>
<dbReference type="InterPro" id="IPR015422">
    <property type="entry name" value="PyrdxlP-dep_Trfase_small"/>
</dbReference>
<comment type="catalytic activity">
    <reaction evidence="11">
        <text>L-histidinol phosphate + 2-oxoglutarate = 3-(imidazol-4-yl)-2-oxopropyl phosphate + L-glutamate</text>
        <dbReference type="Rhea" id="RHEA:23744"/>
        <dbReference type="ChEBI" id="CHEBI:16810"/>
        <dbReference type="ChEBI" id="CHEBI:29985"/>
        <dbReference type="ChEBI" id="CHEBI:57766"/>
        <dbReference type="ChEBI" id="CHEBI:57980"/>
        <dbReference type="EC" id="2.6.1.9"/>
    </reaction>
</comment>
<keyword evidence="8" id="KW-0663">Pyridoxal phosphate</keyword>
<evidence type="ECO:0000256" key="11">
    <source>
        <dbReference type="ARBA" id="ARBA00047481"/>
    </source>
</evidence>
<dbReference type="CDD" id="cd00609">
    <property type="entry name" value="AAT_like"/>
    <property type="match status" value="1"/>
</dbReference>
<comment type="similarity">
    <text evidence="3">Belongs to the class-II pyridoxal-phosphate-dependent aminotransferase family.</text>
</comment>
<dbReference type="NCBIfam" id="TIGR01141">
    <property type="entry name" value="hisC"/>
    <property type="match status" value="1"/>
</dbReference>
<keyword evidence="9" id="KW-0368">Histidine biosynthesis</keyword>
<keyword evidence="5 13" id="KW-0032">Aminotransferase</keyword>
<dbReference type="InterPro" id="IPR015421">
    <property type="entry name" value="PyrdxlP-dep_Trfase_major"/>
</dbReference>
<evidence type="ECO:0000313" key="14">
    <source>
        <dbReference type="Proteomes" id="UP000781932"/>
    </source>
</evidence>
<dbReference type="Gene3D" id="3.90.1150.10">
    <property type="entry name" value="Aspartate Aminotransferase, domain 1"/>
    <property type="match status" value="1"/>
</dbReference>
<accession>A0A9P6LEQ1</accession>
<comment type="caution">
    <text evidence="13">The sequence shown here is derived from an EMBL/GenBank/DDBJ whole genome shotgun (WGS) entry which is preliminary data.</text>
</comment>
<organism evidence="13 14">
    <name type="scientific">Colletotrichum karsti</name>
    <dbReference type="NCBI Taxonomy" id="1095194"/>
    <lineage>
        <taxon>Eukaryota</taxon>
        <taxon>Fungi</taxon>
        <taxon>Dikarya</taxon>
        <taxon>Ascomycota</taxon>
        <taxon>Pezizomycotina</taxon>
        <taxon>Sordariomycetes</taxon>
        <taxon>Hypocreomycetidae</taxon>
        <taxon>Glomerellales</taxon>
        <taxon>Glomerellaceae</taxon>
        <taxon>Colletotrichum</taxon>
        <taxon>Colletotrichum boninense species complex</taxon>
    </lineage>
</organism>
<dbReference type="GO" id="GO:0000105">
    <property type="term" value="P:L-histidine biosynthetic process"/>
    <property type="evidence" value="ECO:0007669"/>
    <property type="project" value="UniProtKB-KW"/>
</dbReference>
<evidence type="ECO:0000256" key="10">
    <source>
        <dbReference type="ARBA" id="ARBA00030262"/>
    </source>
</evidence>
<evidence type="ECO:0000256" key="3">
    <source>
        <dbReference type="ARBA" id="ARBA00008392"/>
    </source>
</evidence>
<dbReference type="OrthoDB" id="2015537at2759"/>
<dbReference type="PANTHER" id="PTHR42885">
    <property type="entry name" value="HISTIDINOL-PHOSPHATE AMINOTRANSFERASE-RELATED"/>
    <property type="match status" value="1"/>
</dbReference>
<evidence type="ECO:0000256" key="9">
    <source>
        <dbReference type="ARBA" id="ARBA00023102"/>
    </source>
</evidence>
<dbReference type="InterPro" id="IPR001917">
    <property type="entry name" value="Aminotrans_II_pyridoxalP_BS"/>
</dbReference>
<name>A0A9P6LEQ1_9PEZI</name>
<keyword evidence="6" id="KW-0028">Amino-acid biosynthesis</keyword>
<dbReference type="InterPro" id="IPR015424">
    <property type="entry name" value="PyrdxlP-dep_Trfase"/>
</dbReference>
<sequence length="411" mass="44963">MSPFNLEKCARPNILALEPYRDYKDDGTNVLLDANENAYGPSLEPSFEAGNLGIDFLGLNRYPDPHQPELKQLLCNLRNTHTHTTKDLGPENVFVGVGSDEAIDALLRCFCAPGKDRILTCPPTYGMYSVSAQINDVSIVKVPLKPAPEFAMDTDAILDTLSKEENIKLVYLCTPGNPTGSVLSKDDIRRVMEHPTWNGVVVLDEAYIDFAPEGSSLAEWVLEWPNLVVMQTLSKAFGMAGIRLGAAFTSPPIARLLNAMKAPYNISSPTSALACYAVSDKGLAVMRDNRAKILTQRDRIIAELPKVPGVGRLRGGTESNFLLYEMLNVEGKPDNVTALAVYERLAENKGVVVRFRGKEHGCLGCLRITVGTEEEVTRFLASIEKTLAEVRGVGRQPDEEKKEQAANGVVA</sequence>
<dbReference type="SUPFAM" id="SSF53383">
    <property type="entry name" value="PLP-dependent transferases"/>
    <property type="match status" value="1"/>
</dbReference>
<protein>
    <recommendedName>
        <fullName evidence="4">histidinol-phosphate transaminase</fullName>
        <ecNumber evidence="4">2.6.1.9</ecNumber>
    </recommendedName>
    <alternativeName>
        <fullName evidence="10">Imidazole acetol-phosphate transaminase</fullName>
    </alternativeName>
</protein>
<dbReference type="PANTHER" id="PTHR42885:SF2">
    <property type="entry name" value="HISTIDINOL-PHOSPHATE AMINOTRANSFERASE"/>
    <property type="match status" value="1"/>
</dbReference>
<gene>
    <name evidence="13" type="ORF">CkaCkLH20_12178</name>
</gene>
<evidence type="ECO:0000256" key="7">
    <source>
        <dbReference type="ARBA" id="ARBA00022679"/>
    </source>
</evidence>
<dbReference type="InterPro" id="IPR005861">
    <property type="entry name" value="HisP_aminotrans"/>
</dbReference>
<evidence type="ECO:0000256" key="1">
    <source>
        <dbReference type="ARBA" id="ARBA00001933"/>
    </source>
</evidence>
<dbReference type="Pfam" id="PF00155">
    <property type="entry name" value="Aminotran_1_2"/>
    <property type="match status" value="1"/>
</dbReference>
<reference evidence="13" key="1">
    <citation type="submission" date="2020-03" db="EMBL/GenBank/DDBJ databases">
        <authorList>
            <person name="He L."/>
        </authorList>
    </citation>
    <scope>NUCLEOTIDE SEQUENCE</scope>
    <source>
        <strain evidence="13">CkLH20</strain>
    </source>
</reference>
<evidence type="ECO:0000256" key="5">
    <source>
        <dbReference type="ARBA" id="ARBA00022576"/>
    </source>
</evidence>
<dbReference type="HAMAP" id="MF_01023">
    <property type="entry name" value="HisC_aminotrans_2"/>
    <property type="match status" value="1"/>
</dbReference>